<dbReference type="InterPro" id="IPR003615">
    <property type="entry name" value="HNH_nuc"/>
</dbReference>
<accession>A0A402DNI5</accession>
<dbReference type="Pfam" id="PF13391">
    <property type="entry name" value="HNH_2"/>
    <property type="match status" value="1"/>
</dbReference>
<reference evidence="2 3" key="1">
    <citation type="submission" date="2019-01" db="EMBL/GenBank/DDBJ databases">
        <title>Draft genome sequence of Cellulomonas takizawaensis strain TKZ-21.</title>
        <authorList>
            <person name="Yamamura H."/>
            <person name="Hayashi T."/>
            <person name="Hamada M."/>
            <person name="Serisawa Y."/>
            <person name="Matsuyama K."/>
            <person name="Nakagawa Y."/>
            <person name="Otoguro M."/>
            <person name="Yanagida F."/>
            <person name="Hayakawa M."/>
        </authorList>
    </citation>
    <scope>NUCLEOTIDE SEQUENCE [LARGE SCALE GENOMIC DNA]</scope>
    <source>
        <strain evidence="2 3">NBRC12680</strain>
    </source>
</reference>
<name>A0A402DNI5_9CELL</name>
<feature type="domain" description="HNH nuclease" evidence="1">
    <location>
        <begin position="60"/>
        <end position="101"/>
    </location>
</feature>
<evidence type="ECO:0000259" key="1">
    <source>
        <dbReference type="Pfam" id="PF13391"/>
    </source>
</evidence>
<dbReference type="AlphaFoldDB" id="A0A402DNI5"/>
<sequence length="248" mass="27603">MSKDLITLECDAARSRRRGRGIPRDTVVRLVAAGAGFCYKPDCPTGFLWHEFEDGSAVKLAQVAHIIAASPTGPRADPAATHQELVSPANLLLLCPTCHVVVDRAPDRFAVATLEAWKSEHESRVAAIWGVRRFDDRDSLRREVETLLLENRAVWETYGPESDAARTLQPDAPLAWQREVVRQVIPNNSRLLRLLDANTDLLEPSERRVVAAFRLHARGLEERHLGGVVNKFAPRFPAEMNEILLPGA</sequence>
<comment type="caution">
    <text evidence="2">The sequence shown here is derived from an EMBL/GenBank/DDBJ whole genome shotgun (WGS) entry which is preliminary data.</text>
</comment>
<proteinExistence type="predicted"/>
<evidence type="ECO:0000313" key="2">
    <source>
        <dbReference type="EMBL" id="GCE75666.1"/>
    </source>
</evidence>
<dbReference type="RefSeq" id="WP_130780259.1">
    <property type="nucleotide sequence ID" value="NZ_BIMR01000038.1"/>
</dbReference>
<dbReference type="OrthoDB" id="5379188at2"/>
<organism evidence="2 3">
    <name type="scientific">Cellulomonas biazotea</name>
    <dbReference type="NCBI Taxonomy" id="1709"/>
    <lineage>
        <taxon>Bacteria</taxon>
        <taxon>Bacillati</taxon>
        <taxon>Actinomycetota</taxon>
        <taxon>Actinomycetes</taxon>
        <taxon>Micrococcales</taxon>
        <taxon>Cellulomonadaceae</taxon>
        <taxon>Cellulomonas</taxon>
    </lineage>
</organism>
<gene>
    <name evidence="2" type="ORF">CBZ_07220</name>
</gene>
<evidence type="ECO:0000313" key="3">
    <source>
        <dbReference type="Proteomes" id="UP000289954"/>
    </source>
</evidence>
<dbReference type="EMBL" id="BIMR01000038">
    <property type="protein sequence ID" value="GCE75666.1"/>
    <property type="molecule type" value="Genomic_DNA"/>
</dbReference>
<protein>
    <recommendedName>
        <fullName evidence="1">HNH nuclease domain-containing protein</fullName>
    </recommendedName>
</protein>
<keyword evidence="3" id="KW-1185">Reference proteome</keyword>
<dbReference type="Proteomes" id="UP000289954">
    <property type="component" value="Unassembled WGS sequence"/>
</dbReference>